<name>A0AAF0UUA7_SOLVR</name>
<dbReference type="EMBL" id="CP133621">
    <property type="protein sequence ID" value="WMV51516.1"/>
    <property type="molecule type" value="Genomic_DNA"/>
</dbReference>
<organism evidence="1 2">
    <name type="scientific">Solanum verrucosum</name>
    <dbReference type="NCBI Taxonomy" id="315347"/>
    <lineage>
        <taxon>Eukaryota</taxon>
        <taxon>Viridiplantae</taxon>
        <taxon>Streptophyta</taxon>
        <taxon>Embryophyta</taxon>
        <taxon>Tracheophyta</taxon>
        <taxon>Spermatophyta</taxon>
        <taxon>Magnoliopsida</taxon>
        <taxon>eudicotyledons</taxon>
        <taxon>Gunneridae</taxon>
        <taxon>Pentapetalae</taxon>
        <taxon>asterids</taxon>
        <taxon>lamiids</taxon>
        <taxon>Solanales</taxon>
        <taxon>Solanaceae</taxon>
        <taxon>Solanoideae</taxon>
        <taxon>Solaneae</taxon>
        <taxon>Solanum</taxon>
    </lineage>
</organism>
<evidence type="ECO:0000313" key="1">
    <source>
        <dbReference type="EMBL" id="WMV51516.1"/>
    </source>
</evidence>
<keyword evidence="2" id="KW-1185">Reference proteome</keyword>
<gene>
    <name evidence="1" type="ORF">MTR67_044901</name>
</gene>
<evidence type="ECO:0000313" key="2">
    <source>
        <dbReference type="Proteomes" id="UP001234989"/>
    </source>
</evidence>
<protein>
    <submittedName>
        <fullName evidence="1">Uncharacterized protein</fullName>
    </submittedName>
</protein>
<dbReference type="Proteomes" id="UP001234989">
    <property type="component" value="Chromosome 10"/>
</dbReference>
<proteinExistence type="predicted"/>
<reference evidence="1" key="1">
    <citation type="submission" date="2023-08" db="EMBL/GenBank/DDBJ databases">
        <title>A de novo genome assembly of Solanum verrucosum Schlechtendal, a Mexican diploid species geographically isolated from the other diploid A-genome species in potato relatives.</title>
        <authorList>
            <person name="Hosaka K."/>
        </authorList>
    </citation>
    <scope>NUCLEOTIDE SEQUENCE</scope>
    <source>
        <tissue evidence="1">Young leaves</tissue>
    </source>
</reference>
<sequence>MDYFASLSEGCKFEIISRNSSSRCSKINSFIQRVQICC</sequence>
<accession>A0AAF0UUA7</accession>
<dbReference type="AlphaFoldDB" id="A0AAF0UUA7"/>